<dbReference type="InterPro" id="IPR006139">
    <property type="entry name" value="D-isomer_2_OHA_DH_cat_dom"/>
</dbReference>
<dbReference type="PANTHER" id="PTHR10996:SF283">
    <property type="entry name" value="GLYOXYLATE_HYDROXYPYRUVATE REDUCTASE B"/>
    <property type="match status" value="1"/>
</dbReference>
<protein>
    <submittedName>
        <fullName evidence="6">2-hydroxyacid dehydrogenase</fullName>
        <ecNumber evidence="6">1.1.1.-</ecNumber>
    </submittedName>
</protein>
<dbReference type="InterPro" id="IPR029753">
    <property type="entry name" value="D-isomer_DH_CS"/>
</dbReference>
<dbReference type="PROSITE" id="PS00065">
    <property type="entry name" value="D_2_HYDROXYACID_DH_1"/>
    <property type="match status" value="1"/>
</dbReference>
<dbReference type="InterPro" id="IPR006140">
    <property type="entry name" value="D-isomer_DH_NAD-bd"/>
</dbReference>
<gene>
    <name evidence="6" type="ORF">ACFQRG_15195</name>
</gene>
<keyword evidence="2 3" id="KW-0560">Oxidoreductase</keyword>
<dbReference type="CDD" id="cd05301">
    <property type="entry name" value="GDH"/>
    <property type="match status" value="1"/>
</dbReference>
<dbReference type="RefSeq" id="WP_380967523.1">
    <property type="nucleotide sequence ID" value="NZ_JBHTCO010000020.1"/>
</dbReference>
<dbReference type="Pfam" id="PF00389">
    <property type="entry name" value="2-Hacid_dh"/>
    <property type="match status" value="1"/>
</dbReference>
<feature type="domain" description="D-isomer specific 2-hydroxyacid dehydrogenase catalytic" evidence="4">
    <location>
        <begin position="6"/>
        <end position="315"/>
    </location>
</feature>
<reference evidence="7" key="1">
    <citation type="journal article" date="2019" name="Int. J. Syst. Evol. Microbiol.">
        <title>The Global Catalogue of Microorganisms (GCM) 10K type strain sequencing project: providing services to taxonomists for standard genome sequencing and annotation.</title>
        <authorList>
            <consortium name="The Broad Institute Genomics Platform"/>
            <consortium name="The Broad Institute Genome Sequencing Center for Infectious Disease"/>
            <person name="Wu L."/>
            <person name="Ma J."/>
        </authorList>
    </citation>
    <scope>NUCLEOTIDE SEQUENCE [LARGE SCALE GENOMIC DNA]</scope>
    <source>
        <strain evidence="7">CGMCC 1.16305</strain>
    </source>
</reference>
<comment type="similarity">
    <text evidence="1 3">Belongs to the D-isomer specific 2-hydroxyacid dehydrogenase family.</text>
</comment>
<dbReference type="PROSITE" id="PS00671">
    <property type="entry name" value="D_2_HYDROXYACID_DH_3"/>
    <property type="match status" value="1"/>
</dbReference>
<feature type="domain" description="D-isomer specific 2-hydroxyacid dehydrogenase NAD-binding" evidence="5">
    <location>
        <begin position="111"/>
        <end position="289"/>
    </location>
</feature>
<evidence type="ECO:0000256" key="1">
    <source>
        <dbReference type="ARBA" id="ARBA00005854"/>
    </source>
</evidence>
<accession>A0ABW2PY14</accession>
<evidence type="ECO:0000256" key="2">
    <source>
        <dbReference type="ARBA" id="ARBA00023002"/>
    </source>
</evidence>
<comment type="caution">
    <text evidence="6">The sequence shown here is derived from an EMBL/GenBank/DDBJ whole genome shotgun (WGS) entry which is preliminary data.</text>
</comment>
<dbReference type="SUPFAM" id="SSF51735">
    <property type="entry name" value="NAD(P)-binding Rossmann-fold domains"/>
    <property type="match status" value="1"/>
</dbReference>
<keyword evidence="7" id="KW-1185">Reference proteome</keyword>
<dbReference type="InterPro" id="IPR050223">
    <property type="entry name" value="D-isomer_2-hydroxyacid_DH"/>
</dbReference>
<dbReference type="PANTHER" id="PTHR10996">
    <property type="entry name" value="2-HYDROXYACID DEHYDROGENASE-RELATED"/>
    <property type="match status" value="1"/>
</dbReference>
<organism evidence="6 7">
    <name type="scientific">Scopulibacillus cellulosilyticus</name>
    <dbReference type="NCBI Taxonomy" id="2665665"/>
    <lineage>
        <taxon>Bacteria</taxon>
        <taxon>Bacillati</taxon>
        <taxon>Bacillota</taxon>
        <taxon>Bacilli</taxon>
        <taxon>Bacillales</taxon>
        <taxon>Sporolactobacillaceae</taxon>
        <taxon>Scopulibacillus</taxon>
    </lineage>
</organism>
<evidence type="ECO:0000256" key="3">
    <source>
        <dbReference type="RuleBase" id="RU003719"/>
    </source>
</evidence>
<dbReference type="Proteomes" id="UP001596505">
    <property type="component" value="Unassembled WGS sequence"/>
</dbReference>
<dbReference type="Gene3D" id="3.40.50.720">
    <property type="entry name" value="NAD(P)-binding Rossmann-like Domain"/>
    <property type="match status" value="2"/>
</dbReference>
<name>A0ABW2PY14_9BACL</name>
<evidence type="ECO:0000259" key="5">
    <source>
        <dbReference type="Pfam" id="PF02826"/>
    </source>
</evidence>
<dbReference type="SUPFAM" id="SSF52283">
    <property type="entry name" value="Formate/glycerate dehydrogenase catalytic domain-like"/>
    <property type="match status" value="1"/>
</dbReference>
<dbReference type="InterPro" id="IPR036291">
    <property type="entry name" value="NAD(P)-bd_dom_sf"/>
</dbReference>
<dbReference type="GO" id="GO:0016491">
    <property type="term" value="F:oxidoreductase activity"/>
    <property type="evidence" value="ECO:0007669"/>
    <property type="project" value="UniProtKB-KW"/>
</dbReference>
<evidence type="ECO:0000313" key="6">
    <source>
        <dbReference type="EMBL" id="MFC7394301.1"/>
    </source>
</evidence>
<evidence type="ECO:0000313" key="7">
    <source>
        <dbReference type="Proteomes" id="UP001596505"/>
    </source>
</evidence>
<dbReference type="InterPro" id="IPR029752">
    <property type="entry name" value="D-isomer_DH_CS1"/>
</dbReference>
<dbReference type="EC" id="1.1.1.-" evidence="6"/>
<sequence length="322" mass="35982">MTKPKIYITRKLPEENIQILKDQADVEMWDDEWKPVPKDILFEKIKQADGVLTMLTERVDKNFFDQAPHLKIVANMAVGYDNIDIQEAQKRGIITTNTPDVLTETTADLTFALMMATARRLIEASEYVKAGQWKNWGPFLLAGKDLYGKTVGIVGMGRIGAAVAKRCKGFDMNILYHNRSRDPEAEQEYDASYVSFEDLLKASDFVVCLTPLTNETEGMFNQQAFELMKNDAVFVNVGRGPVVDEQALYEALKTGEIGGAGLDVFSEEPIQQDHPLLSLKQAVILPHIGSASIDTRNAMIDLAVKNLHQVLIENKPPVTPIK</sequence>
<evidence type="ECO:0000259" key="4">
    <source>
        <dbReference type="Pfam" id="PF00389"/>
    </source>
</evidence>
<proteinExistence type="inferred from homology"/>
<dbReference type="Pfam" id="PF02826">
    <property type="entry name" value="2-Hacid_dh_C"/>
    <property type="match status" value="1"/>
</dbReference>
<dbReference type="EMBL" id="JBHTCO010000020">
    <property type="protein sequence ID" value="MFC7394301.1"/>
    <property type="molecule type" value="Genomic_DNA"/>
</dbReference>